<evidence type="ECO:0000259" key="1">
    <source>
        <dbReference type="Pfam" id="PF13614"/>
    </source>
</evidence>
<dbReference type="PANTHER" id="PTHR13696">
    <property type="entry name" value="P-LOOP CONTAINING NUCLEOSIDE TRIPHOSPHATE HYDROLASE"/>
    <property type="match status" value="1"/>
</dbReference>
<protein>
    <submittedName>
        <fullName evidence="2">Chromosome partitioning protein</fullName>
    </submittedName>
</protein>
<dbReference type="Pfam" id="PF13614">
    <property type="entry name" value="AAA_31"/>
    <property type="match status" value="1"/>
</dbReference>
<accession>A0A318EFL6</accession>
<name>A0A318EFL6_9GAMM</name>
<dbReference type="PANTHER" id="PTHR13696:SF52">
    <property type="entry name" value="PARA FAMILY PROTEIN CT_582"/>
    <property type="match status" value="1"/>
</dbReference>
<evidence type="ECO:0000313" key="3">
    <source>
        <dbReference type="Proteomes" id="UP000248330"/>
    </source>
</evidence>
<organism evidence="2 3">
    <name type="scientific">Sinimarinibacterium flocculans</name>
    <dbReference type="NCBI Taxonomy" id="985250"/>
    <lineage>
        <taxon>Bacteria</taxon>
        <taxon>Pseudomonadati</taxon>
        <taxon>Pseudomonadota</taxon>
        <taxon>Gammaproteobacteria</taxon>
        <taxon>Nevskiales</taxon>
        <taxon>Nevskiaceae</taxon>
        <taxon>Sinimarinibacterium</taxon>
    </lineage>
</organism>
<proteinExistence type="predicted"/>
<evidence type="ECO:0000313" key="2">
    <source>
        <dbReference type="EMBL" id="PXV71603.1"/>
    </source>
</evidence>
<reference evidence="2 3" key="1">
    <citation type="submission" date="2018-04" db="EMBL/GenBank/DDBJ databases">
        <title>Genomic Encyclopedia of Type Strains, Phase IV (KMG-IV): sequencing the most valuable type-strain genomes for metagenomic binning, comparative biology and taxonomic classification.</title>
        <authorList>
            <person name="Goeker M."/>
        </authorList>
    </citation>
    <scope>NUCLEOTIDE SEQUENCE [LARGE SCALE GENOMIC DNA]</scope>
    <source>
        <strain evidence="2 3">DSM 104150</strain>
    </source>
</reference>
<dbReference type="Proteomes" id="UP000248330">
    <property type="component" value="Unassembled WGS sequence"/>
</dbReference>
<keyword evidence="3" id="KW-1185">Reference proteome</keyword>
<feature type="domain" description="AAA" evidence="1">
    <location>
        <begin position="4"/>
        <end position="182"/>
    </location>
</feature>
<dbReference type="Gene3D" id="3.40.50.300">
    <property type="entry name" value="P-loop containing nucleotide triphosphate hydrolases"/>
    <property type="match status" value="1"/>
</dbReference>
<sequence>MIRVVFNQKGGVGKTTIVCNLAAIAASKGLRTLVIDLDTQGNATQYLCGAAEQPPDRTIGDFFESTLSFSLSPPPFVTYASNTPFESLDVVAADPRLDELAVKLESKQKIYKFRDALRKLRGYDAVFVDTPPALNFYSRSALIAAERVLIPFDCDEFARQALYTLIDNIHEIRADHNEDLQIEGIVVNQFQSRSKLPTRLVEELKAEGQPLLPQTLGTSVRVKESHESHRPLVFLDRGHRVTQEYLALYEALEGRRRR</sequence>
<dbReference type="SUPFAM" id="SSF52540">
    <property type="entry name" value="P-loop containing nucleoside triphosphate hydrolases"/>
    <property type="match status" value="1"/>
</dbReference>
<dbReference type="InterPro" id="IPR050678">
    <property type="entry name" value="DNA_Partitioning_ATPase"/>
</dbReference>
<comment type="caution">
    <text evidence="2">The sequence shown here is derived from an EMBL/GenBank/DDBJ whole genome shotgun (WGS) entry which is preliminary data.</text>
</comment>
<dbReference type="RefSeq" id="WP_110263707.1">
    <property type="nucleotide sequence ID" value="NZ_CAKZQT010000007.1"/>
</dbReference>
<dbReference type="InterPro" id="IPR025669">
    <property type="entry name" value="AAA_dom"/>
</dbReference>
<dbReference type="CDD" id="cd02042">
    <property type="entry name" value="ParAB_family"/>
    <property type="match status" value="1"/>
</dbReference>
<dbReference type="InterPro" id="IPR027417">
    <property type="entry name" value="P-loop_NTPase"/>
</dbReference>
<gene>
    <name evidence="2" type="ORF">C8D93_101658</name>
</gene>
<dbReference type="EMBL" id="QICN01000001">
    <property type="protein sequence ID" value="PXV71603.1"/>
    <property type="molecule type" value="Genomic_DNA"/>
</dbReference>
<dbReference type="AlphaFoldDB" id="A0A318EFL6"/>
<dbReference type="OrthoDB" id="9785810at2"/>